<sequence>MIYIESLNSFYHTESVLNSAYRKVLDFKENAEKILEKEKLETLNLEDFAKAILDSRSFEVSLQHNYIKLKCYITLEKDKNSKKSLQTPPTTPSFNHCRTESFSSDFMDQQPSMDQSGGAKKVNVEVIMKTNPFKIEENESTTRMELIKNESGSKMLRFSYYVKSECEKFKENQHENEELNPNRLVLFRNDFFTIYQTINQQINISLNEIVQSREEVVRTEALGEKLFLLLKERPRHRALLTNECKINQSISTINLSEQLSSLHLSSLVQFSNQEDETYYTRELINIYGQPIVPSFHKHFNYQLSNTHYGYRTLRRLLNCDILKKYVKITKEEIRSLDRVVEFVQLTEERCLEAFQLNLTSFFDPKKFENGIVKDWLDIWYVERLKERYASDSVASSPSSLSSPSSSLCSFNHWSNTKFSLPSSIFLDEHECDLWFCLKDYSCARMDELIYKIKNYIRLGCNRSDLILIQTVHPMFEYRNVLAETRRILAMFLNKSSINKTIDELINPQLPSVARDHVQHLLNKFLN</sequence>
<feature type="non-terminal residue" evidence="1">
    <location>
        <position position="526"/>
    </location>
</feature>
<accession>A0A3M7Q6S1</accession>
<gene>
    <name evidence="1" type="ORF">BpHYR1_028040</name>
</gene>
<dbReference type="OrthoDB" id="10363240at2759"/>
<organism evidence="1 2">
    <name type="scientific">Brachionus plicatilis</name>
    <name type="common">Marine rotifer</name>
    <name type="synonym">Brachionus muelleri</name>
    <dbReference type="NCBI Taxonomy" id="10195"/>
    <lineage>
        <taxon>Eukaryota</taxon>
        <taxon>Metazoa</taxon>
        <taxon>Spiralia</taxon>
        <taxon>Gnathifera</taxon>
        <taxon>Rotifera</taxon>
        <taxon>Eurotatoria</taxon>
        <taxon>Monogononta</taxon>
        <taxon>Pseudotrocha</taxon>
        <taxon>Ploima</taxon>
        <taxon>Brachionidae</taxon>
        <taxon>Brachionus</taxon>
    </lineage>
</organism>
<dbReference type="AlphaFoldDB" id="A0A3M7Q6S1"/>
<protein>
    <submittedName>
        <fullName evidence="1">Uncharacterized protein</fullName>
    </submittedName>
</protein>
<comment type="caution">
    <text evidence="1">The sequence shown here is derived from an EMBL/GenBank/DDBJ whole genome shotgun (WGS) entry which is preliminary data.</text>
</comment>
<evidence type="ECO:0000313" key="2">
    <source>
        <dbReference type="Proteomes" id="UP000276133"/>
    </source>
</evidence>
<evidence type="ECO:0000313" key="1">
    <source>
        <dbReference type="EMBL" id="RNA07106.1"/>
    </source>
</evidence>
<proteinExistence type="predicted"/>
<keyword evidence="2" id="KW-1185">Reference proteome</keyword>
<reference evidence="1 2" key="1">
    <citation type="journal article" date="2018" name="Sci. Rep.">
        <title>Genomic signatures of local adaptation to the degree of environmental predictability in rotifers.</title>
        <authorList>
            <person name="Franch-Gras L."/>
            <person name="Hahn C."/>
            <person name="Garcia-Roger E.M."/>
            <person name="Carmona M.J."/>
            <person name="Serra M."/>
            <person name="Gomez A."/>
        </authorList>
    </citation>
    <scope>NUCLEOTIDE SEQUENCE [LARGE SCALE GENOMIC DNA]</scope>
    <source>
        <strain evidence="1">HYR1</strain>
    </source>
</reference>
<dbReference type="EMBL" id="REGN01007156">
    <property type="protein sequence ID" value="RNA07106.1"/>
    <property type="molecule type" value="Genomic_DNA"/>
</dbReference>
<dbReference type="Proteomes" id="UP000276133">
    <property type="component" value="Unassembled WGS sequence"/>
</dbReference>
<name>A0A3M7Q6S1_BRAPC</name>